<dbReference type="AlphaFoldDB" id="A0A7S2UPT9"/>
<proteinExistence type="predicted"/>
<dbReference type="InterPro" id="IPR017853">
    <property type="entry name" value="GH"/>
</dbReference>
<evidence type="ECO:0008006" key="2">
    <source>
        <dbReference type="Google" id="ProtNLM"/>
    </source>
</evidence>
<name>A0A7S2UPT9_9STRA</name>
<accession>A0A7S2UPT9</accession>
<dbReference type="SUPFAM" id="SSF51445">
    <property type="entry name" value="(Trans)glycosidases"/>
    <property type="match status" value="1"/>
</dbReference>
<organism evidence="1">
    <name type="scientific">Attheya septentrionalis</name>
    <dbReference type="NCBI Taxonomy" id="420275"/>
    <lineage>
        <taxon>Eukaryota</taxon>
        <taxon>Sar</taxon>
        <taxon>Stramenopiles</taxon>
        <taxon>Ochrophyta</taxon>
        <taxon>Bacillariophyta</taxon>
        <taxon>Coscinodiscophyceae</taxon>
        <taxon>Chaetocerotophycidae</taxon>
        <taxon>Chaetocerotales</taxon>
        <taxon>Attheyaceae</taxon>
        <taxon>Attheya</taxon>
    </lineage>
</organism>
<evidence type="ECO:0000313" key="1">
    <source>
        <dbReference type="EMBL" id="CAD9824238.1"/>
    </source>
</evidence>
<sequence length="397" mass="44009">MVCHIWSRNTMVHIAFCYFLASLSIMGSIEVALASMVLAPRAIPETLVIGYAHNAGAKVEKAIQQGVNVVCWSFVDMVARDNEPCFETNLNLMGIAKLRSKFPKVLHLAGIGGWNGPHPPSLAGVTGQDWCRAFVDFNSKHENIFDGIDWDLEGHDDRAAPTSVFTKETLDIMADMSTDAKKRYGLIVSMAPAESYLDALLPSPAFSYQLNVFPEAWSHSEADRAVVESNHFAHAGVQCYAYVLHRTGVDVFDWISLQLYEAYSRFLFDTTRVQTTTQPQSQTDALVQRALMLNSGFDVELPSPYGMVSIQIPLDRLVFGVANGWADGIKFPRVDPKSLAQANQNLKEMEHGQGFRGAMFWTIEEEGRVDAEDMASSLASIFSVNIISENQQSTKEL</sequence>
<gene>
    <name evidence="1" type="ORF">ASEP1449_LOCUS16072</name>
</gene>
<dbReference type="Gene3D" id="3.20.20.80">
    <property type="entry name" value="Glycosidases"/>
    <property type="match status" value="1"/>
</dbReference>
<dbReference type="EMBL" id="HBHQ01023792">
    <property type="protein sequence ID" value="CAD9824238.1"/>
    <property type="molecule type" value="Transcribed_RNA"/>
</dbReference>
<protein>
    <recommendedName>
        <fullName evidence="2">GH18 domain-containing protein</fullName>
    </recommendedName>
</protein>
<reference evidence="1" key="1">
    <citation type="submission" date="2021-01" db="EMBL/GenBank/DDBJ databases">
        <authorList>
            <person name="Corre E."/>
            <person name="Pelletier E."/>
            <person name="Niang G."/>
            <person name="Scheremetjew M."/>
            <person name="Finn R."/>
            <person name="Kale V."/>
            <person name="Holt S."/>
            <person name="Cochrane G."/>
            <person name="Meng A."/>
            <person name="Brown T."/>
            <person name="Cohen L."/>
        </authorList>
    </citation>
    <scope>NUCLEOTIDE SEQUENCE</scope>
    <source>
        <strain evidence="1">CCMP2084</strain>
    </source>
</reference>